<dbReference type="EMBL" id="LR797355">
    <property type="protein sequence ID" value="CAB4205023.1"/>
    <property type="molecule type" value="Genomic_DNA"/>
</dbReference>
<reference evidence="1" key="1">
    <citation type="submission" date="2020-05" db="EMBL/GenBank/DDBJ databases">
        <authorList>
            <person name="Chiriac C."/>
            <person name="Salcher M."/>
            <person name="Ghai R."/>
            <person name="Kavagutti S V."/>
        </authorList>
    </citation>
    <scope>NUCLEOTIDE SEQUENCE</scope>
</reference>
<name>A0A6J5RFK7_9CAUD</name>
<protein>
    <submittedName>
        <fullName evidence="1">Uncharacterized protein</fullName>
    </submittedName>
</protein>
<organism evidence="1">
    <name type="scientific">uncultured Caudovirales phage</name>
    <dbReference type="NCBI Taxonomy" id="2100421"/>
    <lineage>
        <taxon>Viruses</taxon>
        <taxon>Duplodnaviria</taxon>
        <taxon>Heunggongvirae</taxon>
        <taxon>Uroviricota</taxon>
        <taxon>Caudoviricetes</taxon>
        <taxon>Peduoviridae</taxon>
        <taxon>Maltschvirus</taxon>
        <taxon>Maltschvirus maltsch</taxon>
    </lineage>
</organism>
<sequence length="170" mass="18184">MTTARSRTRLFPRRAPMGTKEEAAIAGAIARAHYDHDARHNTYDPDRAAGAAADAIEAKYPYPSAKARAAASAASYAAYAAYDNCLRASDPCQCGTATGVFCPAKGRIWADYCPAENAGTAAAAGSWQGLTVRLWLAVQCEWEIRTIFDEHGDTTTYPNAYDAAAARDGR</sequence>
<gene>
    <name evidence="1" type="ORF">UFOVP1287_31</name>
    <name evidence="2" type="ORF">UFOVP1408_9</name>
</gene>
<dbReference type="EMBL" id="LR797239">
    <property type="protein sequence ID" value="CAB4195789.1"/>
    <property type="molecule type" value="Genomic_DNA"/>
</dbReference>
<evidence type="ECO:0000313" key="2">
    <source>
        <dbReference type="EMBL" id="CAB4205023.1"/>
    </source>
</evidence>
<evidence type="ECO:0000313" key="1">
    <source>
        <dbReference type="EMBL" id="CAB4195789.1"/>
    </source>
</evidence>
<accession>A0A6J5RFK7</accession>
<proteinExistence type="predicted"/>